<reference evidence="2 3" key="1">
    <citation type="submission" date="2020-08" db="EMBL/GenBank/DDBJ databases">
        <title>Genomic Encyclopedia of Type Strains, Phase III (KMG-III): the genomes of soil and plant-associated and newly described type strains.</title>
        <authorList>
            <person name="Whitman W."/>
        </authorList>
    </citation>
    <scope>NUCLEOTIDE SEQUENCE [LARGE SCALE GENOMIC DNA]</scope>
    <source>
        <strain evidence="2 3">CECT 7015</strain>
    </source>
</reference>
<dbReference type="AlphaFoldDB" id="A0A839U3D9"/>
<organism evidence="2 3">
    <name type="scientific">Phyllobacterium trifolii</name>
    <dbReference type="NCBI Taxonomy" id="300193"/>
    <lineage>
        <taxon>Bacteria</taxon>
        <taxon>Pseudomonadati</taxon>
        <taxon>Pseudomonadota</taxon>
        <taxon>Alphaproteobacteria</taxon>
        <taxon>Hyphomicrobiales</taxon>
        <taxon>Phyllobacteriaceae</taxon>
        <taxon>Phyllobacterium</taxon>
    </lineage>
</organism>
<dbReference type="InterPro" id="IPR000182">
    <property type="entry name" value="GNAT_dom"/>
</dbReference>
<proteinExistence type="predicted"/>
<dbReference type="InterPro" id="IPR016181">
    <property type="entry name" value="Acyl_CoA_acyltransferase"/>
</dbReference>
<evidence type="ECO:0000313" key="3">
    <source>
        <dbReference type="Proteomes" id="UP000554520"/>
    </source>
</evidence>
<protein>
    <submittedName>
        <fullName evidence="2">RimJ/RimL family protein N-acetyltransferase</fullName>
    </submittedName>
</protein>
<dbReference type="Gene3D" id="3.40.630.30">
    <property type="match status" value="1"/>
</dbReference>
<dbReference type="GO" id="GO:0016747">
    <property type="term" value="F:acyltransferase activity, transferring groups other than amino-acyl groups"/>
    <property type="evidence" value="ECO:0007669"/>
    <property type="project" value="InterPro"/>
</dbReference>
<dbReference type="SUPFAM" id="SSF55729">
    <property type="entry name" value="Acyl-CoA N-acyltransferases (Nat)"/>
    <property type="match status" value="1"/>
</dbReference>
<name>A0A839U3D9_9HYPH</name>
<dbReference type="RefSeq" id="WP_312879838.1">
    <property type="nucleotide sequence ID" value="NZ_JACHXN010000002.1"/>
</dbReference>
<keyword evidence="3" id="KW-1185">Reference proteome</keyword>
<dbReference type="PROSITE" id="PS51186">
    <property type="entry name" value="GNAT"/>
    <property type="match status" value="1"/>
</dbReference>
<dbReference type="InterPro" id="IPR051531">
    <property type="entry name" value="N-acetyltransferase"/>
</dbReference>
<feature type="domain" description="N-acetyltransferase" evidence="1">
    <location>
        <begin position="17"/>
        <end position="179"/>
    </location>
</feature>
<dbReference type="Pfam" id="PF13302">
    <property type="entry name" value="Acetyltransf_3"/>
    <property type="match status" value="1"/>
</dbReference>
<dbReference type="EMBL" id="JACHXN010000002">
    <property type="protein sequence ID" value="MBB3144574.1"/>
    <property type="molecule type" value="Genomic_DNA"/>
</dbReference>
<dbReference type="PANTHER" id="PTHR43792">
    <property type="entry name" value="GNAT FAMILY, PUTATIVE (AFU_ORTHOLOGUE AFUA_3G00765)-RELATED-RELATED"/>
    <property type="match status" value="1"/>
</dbReference>
<dbReference type="PANTHER" id="PTHR43792:SF16">
    <property type="entry name" value="N-ACETYLTRANSFERASE DOMAIN-CONTAINING PROTEIN"/>
    <property type="match status" value="1"/>
</dbReference>
<dbReference type="Proteomes" id="UP000554520">
    <property type="component" value="Unassembled WGS sequence"/>
</dbReference>
<comment type="caution">
    <text evidence="2">The sequence shown here is derived from an EMBL/GenBank/DDBJ whole genome shotgun (WGS) entry which is preliminary data.</text>
</comment>
<gene>
    <name evidence="2" type="ORF">FHS21_000970</name>
</gene>
<sequence>MDREIEIVIPALETERLILRPHRREDFEALHAMWAHPSVYKYISGKPSTREQSWARLLRYAGMWQLIGYGFWAMQEKASGRFVGELGFGNFERDMEPSFGDTPEMGWVLAPEIHGKGFGSEALAKIVAWGDAFFKHDRAVCIISPENAASQRIAEKNGFCKIAETTYTGEPVWMFERRFRP</sequence>
<evidence type="ECO:0000259" key="1">
    <source>
        <dbReference type="PROSITE" id="PS51186"/>
    </source>
</evidence>
<evidence type="ECO:0000313" key="2">
    <source>
        <dbReference type="EMBL" id="MBB3144574.1"/>
    </source>
</evidence>
<accession>A0A839U3D9</accession>
<keyword evidence="2" id="KW-0808">Transferase</keyword>